<protein>
    <recommendedName>
        <fullName evidence="4">Molecular chaperone GrpE (Heat shock protein)</fullName>
    </recommendedName>
</protein>
<organism evidence="2 3">
    <name type="scientific">Crocosphaera watsonii WH 0401</name>
    <dbReference type="NCBI Taxonomy" id="555881"/>
    <lineage>
        <taxon>Bacteria</taxon>
        <taxon>Bacillati</taxon>
        <taxon>Cyanobacteriota</taxon>
        <taxon>Cyanophyceae</taxon>
        <taxon>Oscillatoriophycideae</taxon>
        <taxon>Chroococcales</taxon>
        <taxon>Aphanothecaceae</taxon>
        <taxon>Crocosphaera</taxon>
    </lineage>
</organism>
<feature type="compositionally biased region" description="Polar residues" evidence="1">
    <location>
        <begin position="1"/>
        <end position="21"/>
    </location>
</feature>
<evidence type="ECO:0000313" key="3">
    <source>
        <dbReference type="Proteomes" id="UP000018198"/>
    </source>
</evidence>
<gene>
    <name evidence="2" type="ORF">CWATWH0401_3116</name>
</gene>
<reference evidence="2 3" key="1">
    <citation type="submission" date="2013-01" db="EMBL/GenBank/DDBJ databases">
        <authorList>
            <person name="Bench S."/>
        </authorList>
    </citation>
    <scope>NUCLEOTIDE SEQUENCE [LARGE SCALE GENOMIC DNA]</scope>
    <source>
        <strain evidence="2 3">WH 0401</strain>
    </source>
</reference>
<dbReference type="EMBL" id="CAQM01000651">
    <property type="protein sequence ID" value="CCQ63064.1"/>
    <property type="molecule type" value="Genomic_DNA"/>
</dbReference>
<sequence>MTNSQENTNTDYSISEQNQVENVLDKEVSSPPYSEQEKPSINSQGATIMEEVKPIQKQFEELKINPQEKKSQDNIDSVKPLIDNVNSGIEQLQKGFEQLQKDFETKIKYDQSKERTIDTLHKELQDHREDINFKTLRPLIMDIASIYDDLKLLVMKYNDSSKPEQKDSISSDLTTFVEEIEEMVSHYGFEFYQNDSETYERSKQKAQKIINTDDSNLDKQIVERRRMGLQYQQRIVRPEVVTVYRYVSNK</sequence>
<reference evidence="2 3" key="2">
    <citation type="submission" date="2013-09" db="EMBL/GenBank/DDBJ databases">
        <title>Whole genome comparison of six Crocosphaera watsonii strains with differing phenotypes.</title>
        <authorList>
            <person name="Bench S.R."/>
            <person name="Heller P."/>
            <person name="Frank I."/>
            <person name="Arciniega M."/>
            <person name="Shilova I.N."/>
            <person name="Zehr J.P."/>
        </authorList>
    </citation>
    <scope>NUCLEOTIDE SEQUENCE [LARGE SCALE GENOMIC DNA]</scope>
    <source>
        <strain evidence="2 3">WH 0401</strain>
    </source>
</reference>
<dbReference type="RefSeq" id="WP_021836293.1">
    <property type="nucleotide sequence ID" value="NZ_CAQM01000651.1"/>
</dbReference>
<evidence type="ECO:0000256" key="1">
    <source>
        <dbReference type="SAM" id="MobiDB-lite"/>
    </source>
</evidence>
<comment type="caution">
    <text evidence="2">The sequence shown here is derived from an EMBL/GenBank/DDBJ whole genome shotgun (WGS) entry which is preliminary data.</text>
</comment>
<evidence type="ECO:0008006" key="4">
    <source>
        <dbReference type="Google" id="ProtNLM"/>
    </source>
</evidence>
<accession>T2JDF6</accession>
<proteinExistence type="predicted"/>
<dbReference type="AlphaFoldDB" id="T2JDF6"/>
<dbReference type="Proteomes" id="UP000018198">
    <property type="component" value="Unassembled WGS sequence"/>
</dbReference>
<name>T2JDF6_CROWT</name>
<evidence type="ECO:0000313" key="2">
    <source>
        <dbReference type="EMBL" id="CCQ63064.1"/>
    </source>
</evidence>
<feature type="region of interest" description="Disordered" evidence="1">
    <location>
        <begin position="1"/>
        <end position="44"/>
    </location>
</feature>